<reference evidence="4 5" key="1">
    <citation type="submission" date="2017-08" db="EMBL/GenBank/DDBJ databases">
        <title>Infants hospitalized years apart are colonized by the same room-sourced microbial strains.</title>
        <authorList>
            <person name="Brooks B."/>
            <person name="Olm M.R."/>
            <person name="Firek B.A."/>
            <person name="Baker R."/>
            <person name="Thomas B.C."/>
            <person name="Morowitz M.J."/>
            <person name="Banfield J.F."/>
        </authorList>
    </citation>
    <scope>NUCLEOTIDE SEQUENCE [LARGE SCALE GENOMIC DNA]</scope>
    <source>
        <strain evidence="4">S2_003_000_R2_11</strain>
    </source>
</reference>
<evidence type="ECO:0000256" key="2">
    <source>
        <dbReference type="SAM" id="SignalP"/>
    </source>
</evidence>
<feature type="signal peptide" evidence="2">
    <location>
        <begin position="1"/>
        <end position="19"/>
    </location>
</feature>
<dbReference type="Pfam" id="PF13778">
    <property type="entry name" value="DUF4174"/>
    <property type="match status" value="1"/>
</dbReference>
<dbReference type="AlphaFoldDB" id="A0A2W5SMC8"/>
<keyword evidence="1 2" id="KW-0732">Signal</keyword>
<comment type="caution">
    <text evidence="4">The sequence shown here is derived from an EMBL/GenBank/DDBJ whole genome shotgun (WGS) entry which is preliminary data.</text>
</comment>
<gene>
    <name evidence="4" type="ORF">DI533_08010</name>
</gene>
<name>A0A2W5SMC8_CERSP</name>
<evidence type="ECO:0000313" key="5">
    <source>
        <dbReference type="Proteomes" id="UP000248975"/>
    </source>
</evidence>
<protein>
    <submittedName>
        <fullName evidence="4">Methylmalonyl-CoA epimerase</fullName>
    </submittedName>
</protein>
<evidence type="ECO:0000256" key="1">
    <source>
        <dbReference type="ARBA" id="ARBA00022729"/>
    </source>
</evidence>
<sequence length="146" mass="16671">MKLLHILVLSAFLPLSAMAEDIAEPFGPVDAATVELGQFLWLKRPLVVFADTPDDPAFQRQMARIMAELPPLEERDVVILTDTDPAARTSVRERLRPRGFSLVIMDKDGEVKRRNPSPWGVREITRAIDRFPLRRQEMLEQRPSGR</sequence>
<feature type="domain" description="DUF4174" evidence="3">
    <location>
        <begin position="36"/>
        <end position="137"/>
    </location>
</feature>
<organism evidence="4 5">
    <name type="scientific">Cereibacter sphaeroides</name>
    <name type="common">Rhodobacter sphaeroides</name>
    <dbReference type="NCBI Taxonomy" id="1063"/>
    <lineage>
        <taxon>Bacteria</taxon>
        <taxon>Pseudomonadati</taxon>
        <taxon>Pseudomonadota</taxon>
        <taxon>Alphaproteobacteria</taxon>
        <taxon>Rhodobacterales</taxon>
        <taxon>Paracoccaceae</taxon>
        <taxon>Cereibacter</taxon>
    </lineage>
</organism>
<accession>A0A2W5SMC8</accession>
<feature type="chain" id="PRO_5016027153" evidence="2">
    <location>
        <begin position="20"/>
        <end position="146"/>
    </location>
</feature>
<dbReference type="Proteomes" id="UP000248975">
    <property type="component" value="Unassembled WGS sequence"/>
</dbReference>
<evidence type="ECO:0000259" key="3">
    <source>
        <dbReference type="Pfam" id="PF13778"/>
    </source>
</evidence>
<evidence type="ECO:0000313" key="4">
    <source>
        <dbReference type="EMBL" id="PZR00496.1"/>
    </source>
</evidence>
<dbReference type="InterPro" id="IPR025232">
    <property type="entry name" value="DUF4174"/>
</dbReference>
<dbReference type="EMBL" id="QFQS01000001">
    <property type="protein sequence ID" value="PZR00496.1"/>
    <property type="molecule type" value="Genomic_DNA"/>
</dbReference>
<proteinExistence type="predicted"/>